<evidence type="ECO:0000313" key="3">
    <source>
        <dbReference type="Proteomes" id="UP001165685"/>
    </source>
</evidence>
<protein>
    <submittedName>
        <fullName evidence="2">DUF4231 domain-containing protein</fullName>
    </submittedName>
</protein>
<dbReference type="EMBL" id="JAQFWP010000022">
    <property type="protein sequence ID" value="MDA2805531.1"/>
    <property type="molecule type" value="Genomic_DNA"/>
</dbReference>
<evidence type="ECO:0000313" key="2">
    <source>
        <dbReference type="EMBL" id="MDA2805531.1"/>
    </source>
</evidence>
<keyword evidence="1" id="KW-0472">Membrane</keyword>
<gene>
    <name evidence="2" type="ORF">O4U47_13505</name>
</gene>
<comment type="caution">
    <text evidence="2">The sequence shown here is derived from an EMBL/GenBank/DDBJ whole genome shotgun (WGS) entry which is preliminary data.</text>
</comment>
<keyword evidence="1" id="KW-0812">Transmembrane</keyword>
<proteinExistence type="predicted"/>
<keyword evidence="1" id="KW-1133">Transmembrane helix</keyword>
<name>A0ABT4TLP0_9ACTN</name>
<dbReference type="NCBIfam" id="NF033634">
    <property type="entry name" value="SLATT_1"/>
    <property type="match status" value="1"/>
</dbReference>
<dbReference type="InterPro" id="IPR025325">
    <property type="entry name" value="DUF4231"/>
</dbReference>
<accession>A0ABT4TLP0</accession>
<dbReference type="Pfam" id="PF14015">
    <property type="entry name" value="DUF4231"/>
    <property type="match status" value="1"/>
</dbReference>
<dbReference type="Proteomes" id="UP001165685">
    <property type="component" value="Unassembled WGS sequence"/>
</dbReference>
<keyword evidence="3" id="KW-1185">Reference proteome</keyword>
<evidence type="ECO:0000256" key="1">
    <source>
        <dbReference type="SAM" id="Phobius"/>
    </source>
</evidence>
<organism evidence="2 3">
    <name type="scientific">Nocardiopsis suaedae</name>
    <dbReference type="NCBI Taxonomy" id="3018444"/>
    <lineage>
        <taxon>Bacteria</taxon>
        <taxon>Bacillati</taxon>
        <taxon>Actinomycetota</taxon>
        <taxon>Actinomycetes</taxon>
        <taxon>Streptosporangiales</taxon>
        <taxon>Nocardiopsidaceae</taxon>
        <taxon>Nocardiopsis</taxon>
    </lineage>
</organism>
<reference evidence="2" key="1">
    <citation type="submission" date="2023-01" db="EMBL/GenBank/DDBJ databases">
        <title>Draft genome sequence of Nocardiopsis sp. LSu2-4 isolated from halophytes.</title>
        <authorList>
            <person name="Duangmal K."/>
            <person name="Chantavorakit T."/>
        </authorList>
    </citation>
    <scope>NUCLEOTIDE SEQUENCE</scope>
    <source>
        <strain evidence="2">LSu2-4</strain>
    </source>
</reference>
<sequence length="161" mass="17721">MNRPADAVPGDVPAAVLRLRDEYRRRADRALLLFRLSGTALILLGAAMPLFAIAEYPYKAAAVSVAGVAMSLSASLHAFFRWDRQWQLLRGAQLDLEDAHLEWSLATADPGTAGPGRDARLAEADRSLFERYRAIRGAETEKFFTLVEFPGRPAEKVGPPE</sequence>
<feature type="transmembrane region" description="Helical" evidence="1">
    <location>
        <begin position="32"/>
        <end position="54"/>
    </location>
</feature>
<dbReference type="RefSeq" id="WP_270678185.1">
    <property type="nucleotide sequence ID" value="NZ_JAQFWP010000022.1"/>
</dbReference>
<feature type="transmembrane region" description="Helical" evidence="1">
    <location>
        <begin position="60"/>
        <end position="80"/>
    </location>
</feature>